<evidence type="ECO:0000313" key="3">
    <source>
        <dbReference type="Proteomes" id="UP000436468"/>
    </source>
</evidence>
<accession>A0A844SSW6</accession>
<feature type="chain" id="PRO_5032537650" evidence="1">
    <location>
        <begin position="26"/>
        <end position="386"/>
    </location>
</feature>
<comment type="caution">
    <text evidence="2">The sequence shown here is derived from an EMBL/GenBank/DDBJ whole genome shotgun (WGS) entry which is preliminary data.</text>
</comment>
<reference evidence="2 3" key="1">
    <citation type="submission" date="2019-12" db="EMBL/GenBank/DDBJ databases">
        <title>Draft genome sequences Bradyrhizobium cajani AMBPC1010, Bradyrhizobium pachyrhizi AMBPC1040 and Bradyrhizobium yuanmingense ALSPC3051, three plant growth promoting strains isolated from nodules of Cajanus cajan L. in Dominican Republic.</title>
        <authorList>
            <person name="Flores-Felix J.D."/>
            <person name="Araujo J."/>
            <person name="Diaz-Alcantara C."/>
            <person name="Gonzalez-Andres F."/>
            <person name="Velazquez E."/>
        </authorList>
    </citation>
    <scope>NUCLEOTIDE SEQUENCE [LARGE SCALE GENOMIC DNA]</scope>
    <source>
        <strain evidence="2 3">1040</strain>
    </source>
</reference>
<evidence type="ECO:0000313" key="2">
    <source>
        <dbReference type="EMBL" id="MVT69016.1"/>
    </source>
</evidence>
<evidence type="ECO:0000256" key="1">
    <source>
        <dbReference type="SAM" id="SignalP"/>
    </source>
</evidence>
<keyword evidence="3" id="KW-1185">Reference proteome</keyword>
<feature type="signal peptide" evidence="1">
    <location>
        <begin position="1"/>
        <end position="25"/>
    </location>
</feature>
<dbReference type="AlphaFoldDB" id="A0A844SSW6"/>
<gene>
    <name evidence="2" type="ORF">GPL21_28400</name>
</gene>
<dbReference type="Gene3D" id="3.20.20.80">
    <property type="entry name" value="Glycosidases"/>
    <property type="match status" value="1"/>
</dbReference>
<name>A0A844SSW6_9BRAD</name>
<keyword evidence="1" id="KW-0732">Signal</keyword>
<sequence>MLTRRLFLALGSAGALSYTVTRALAAKQVAARTDRPLVGALRWDAWYAPGSTPTKAVETSLSPQQYHWRVPFFAKETTGKSRSEVAFPEITQQTIDKEIKQAVFAGIDYWAFVAYGSADPMSRALKVFRESPIKNEISYCIFTEFPRWGSHDKVSPLIDEHVKLMGDSNYLKVAGGRPLYFLGFIHVADVEKRWGGIENLRAQIEQFRARVKAAGHGDPYLVLTGDKKLLNEQGAFLTADAVSSYAGVYGSVRGSYADLTRGAERDWNELAKSRLPVIPTVMTGWDRRPRIERPVPWEAKQRPGVGMENFFIAPTGLELSDHLRRSIEWRAAQPGEMKSPAILIYAWNENDEGGWLVPTLPCKTERLEALRKVLKDAQSTQRPNLC</sequence>
<dbReference type="Proteomes" id="UP000436468">
    <property type="component" value="Unassembled WGS sequence"/>
</dbReference>
<dbReference type="EMBL" id="WQNF01000025">
    <property type="protein sequence ID" value="MVT69016.1"/>
    <property type="molecule type" value="Genomic_DNA"/>
</dbReference>
<protein>
    <submittedName>
        <fullName evidence="2">Uncharacterized protein</fullName>
    </submittedName>
</protein>
<organism evidence="2 3">
    <name type="scientific">Bradyrhizobium pachyrhizi</name>
    <dbReference type="NCBI Taxonomy" id="280333"/>
    <lineage>
        <taxon>Bacteria</taxon>
        <taxon>Pseudomonadati</taxon>
        <taxon>Pseudomonadota</taxon>
        <taxon>Alphaproteobacteria</taxon>
        <taxon>Hyphomicrobiales</taxon>
        <taxon>Nitrobacteraceae</taxon>
        <taxon>Bradyrhizobium</taxon>
    </lineage>
</organism>
<dbReference type="RefSeq" id="WP_050387059.1">
    <property type="nucleotide sequence ID" value="NZ_CP121667.1"/>
</dbReference>
<proteinExistence type="predicted"/>